<organism evidence="4 5">
    <name type="scientific">Pseudolycoriella hygida</name>
    <dbReference type="NCBI Taxonomy" id="35572"/>
    <lineage>
        <taxon>Eukaryota</taxon>
        <taxon>Metazoa</taxon>
        <taxon>Ecdysozoa</taxon>
        <taxon>Arthropoda</taxon>
        <taxon>Hexapoda</taxon>
        <taxon>Insecta</taxon>
        <taxon>Pterygota</taxon>
        <taxon>Neoptera</taxon>
        <taxon>Endopterygota</taxon>
        <taxon>Diptera</taxon>
        <taxon>Nematocera</taxon>
        <taxon>Sciaroidea</taxon>
        <taxon>Sciaridae</taxon>
        <taxon>Pseudolycoriella</taxon>
    </lineage>
</organism>
<keyword evidence="1" id="KW-0479">Metal-binding</keyword>
<protein>
    <recommendedName>
        <fullName evidence="3">C2H2-type domain-containing protein</fullName>
    </recommendedName>
</protein>
<evidence type="ECO:0000256" key="1">
    <source>
        <dbReference type="PROSITE-ProRule" id="PRU00042"/>
    </source>
</evidence>
<feature type="compositionally biased region" description="Basic and acidic residues" evidence="2">
    <location>
        <begin position="64"/>
        <end position="74"/>
    </location>
</feature>
<name>A0A9Q0MKQ3_9DIPT</name>
<evidence type="ECO:0000259" key="3">
    <source>
        <dbReference type="PROSITE" id="PS50157"/>
    </source>
</evidence>
<dbReference type="Proteomes" id="UP001151699">
    <property type="component" value="Unassembled WGS sequence"/>
</dbReference>
<dbReference type="GO" id="GO:0008270">
    <property type="term" value="F:zinc ion binding"/>
    <property type="evidence" value="ECO:0007669"/>
    <property type="project" value="UniProtKB-KW"/>
</dbReference>
<gene>
    <name evidence="4" type="ORF">Bhyg_16420</name>
</gene>
<evidence type="ECO:0000313" key="4">
    <source>
        <dbReference type="EMBL" id="KAJ6633338.1"/>
    </source>
</evidence>
<dbReference type="PROSITE" id="PS50157">
    <property type="entry name" value="ZINC_FINGER_C2H2_2"/>
    <property type="match status" value="1"/>
</dbReference>
<dbReference type="PROSITE" id="PS00028">
    <property type="entry name" value="ZINC_FINGER_C2H2_1"/>
    <property type="match status" value="1"/>
</dbReference>
<proteinExistence type="predicted"/>
<dbReference type="AlphaFoldDB" id="A0A9Q0MKQ3"/>
<sequence>MDERVEIAQNCSNRSGDQIPFFICNVCQISFPTHRGMKVHRNRHANEANKSTSQQIVSNLRSSRKFDLETEKEGTGPPKHTGELDSECNDWDEIFKTYEASETIDEISFDRDVTSFSKFLFKANEKMSGPKHPAVKFYRLRHDRKKELTHNTTYWSIIIEGVTT</sequence>
<comment type="caution">
    <text evidence="4">The sequence shown here is derived from an EMBL/GenBank/DDBJ whole genome shotgun (WGS) entry which is preliminary data.</text>
</comment>
<feature type="region of interest" description="Disordered" evidence="2">
    <location>
        <begin position="62"/>
        <end position="83"/>
    </location>
</feature>
<dbReference type="EMBL" id="WJQU01002095">
    <property type="protein sequence ID" value="KAJ6633338.1"/>
    <property type="molecule type" value="Genomic_DNA"/>
</dbReference>
<evidence type="ECO:0000256" key="2">
    <source>
        <dbReference type="SAM" id="MobiDB-lite"/>
    </source>
</evidence>
<keyword evidence="5" id="KW-1185">Reference proteome</keyword>
<keyword evidence="1" id="KW-0863">Zinc-finger</keyword>
<evidence type="ECO:0000313" key="5">
    <source>
        <dbReference type="Proteomes" id="UP001151699"/>
    </source>
</evidence>
<accession>A0A9Q0MKQ3</accession>
<dbReference type="InterPro" id="IPR013087">
    <property type="entry name" value="Znf_C2H2_type"/>
</dbReference>
<feature type="domain" description="C2H2-type" evidence="3">
    <location>
        <begin position="22"/>
        <end position="49"/>
    </location>
</feature>
<reference evidence="4" key="1">
    <citation type="submission" date="2022-07" db="EMBL/GenBank/DDBJ databases">
        <authorList>
            <person name="Trinca V."/>
            <person name="Uliana J.V.C."/>
            <person name="Torres T.T."/>
            <person name="Ward R.J."/>
            <person name="Monesi N."/>
        </authorList>
    </citation>
    <scope>NUCLEOTIDE SEQUENCE</scope>
    <source>
        <strain evidence="4">HSMRA1968</strain>
        <tissue evidence="4">Whole embryos</tissue>
    </source>
</reference>
<keyword evidence="1" id="KW-0862">Zinc</keyword>